<gene>
    <name evidence="1" type="ORF">S03H2_52022</name>
</gene>
<evidence type="ECO:0008006" key="2">
    <source>
        <dbReference type="Google" id="ProtNLM"/>
    </source>
</evidence>
<dbReference type="SUPFAM" id="SSF53254">
    <property type="entry name" value="Phosphoglycerate mutase-like"/>
    <property type="match status" value="1"/>
</dbReference>
<dbReference type="InterPro" id="IPR013078">
    <property type="entry name" value="His_Pase_superF_clade-1"/>
</dbReference>
<protein>
    <recommendedName>
        <fullName evidence="2">Histidine phosphatase family protein</fullName>
    </recommendedName>
</protein>
<dbReference type="InterPro" id="IPR029033">
    <property type="entry name" value="His_PPase_superfam"/>
</dbReference>
<dbReference type="Gene3D" id="3.40.50.1240">
    <property type="entry name" value="Phosphoglycerate mutase-like"/>
    <property type="match status" value="1"/>
</dbReference>
<dbReference type="Pfam" id="PF00300">
    <property type="entry name" value="His_Phos_1"/>
    <property type="match status" value="1"/>
</dbReference>
<dbReference type="EMBL" id="BARU01033039">
    <property type="protein sequence ID" value="GAH63159.1"/>
    <property type="molecule type" value="Genomic_DNA"/>
</dbReference>
<evidence type="ECO:0000313" key="1">
    <source>
        <dbReference type="EMBL" id="GAH63159.1"/>
    </source>
</evidence>
<dbReference type="CDD" id="cd07067">
    <property type="entry name" value="HP_PGM_like"/>
    <property type="match status" value="1"/>
</dbReference>
<comment type="caution">
    <text evidence="1">The sequence shown here is derived from an EMBL/GenBank/DDBJ whole genome shotgun (WGS) entry which is preliminary data.</text>
</comment>
<dbReference type="PIRSF" id="PIRSF000709">
    <property type="entry name" value="6PFK_2-Ptase"/>
    <property type="match status" value="1"/>
</dbReference>
<name>X1IAN4_9ZZZZ</name>
<accession>X1IAN4</accession>
<reference evidence="1" key="1">
    <citation type="journal article" date="2014" name="Front. Microbiol.">
        <title>High frequency of phylogenetically diverse reductive dehalogenase-homologous genes in deep subseafloor sedimentary metagenomes.</title>
        <authorList>
            <person name="Kawai M."/>
            <person name="Futagami T."/>
            <person name="Toyoda A."/>
            <person name="Takaki Y."/>
            <person name="Nishi S."/>
            <person name="Hori S."/>
            <person name="Arai W."/>
            <person name="Tsubouchi T."/>
            <person name="Morono Y."/>
            <person name="Uchiyama I."/>
            <person name="Ito T."/>
            <person name="Fujiyama A."/>
            <person name="Inagaki F."/>
            <person name="Takami H."/>
        </authorList>
    </citation>
    <scope>NUCLEOTIDE SEQUENCE</scope>
    <source>
        <strain evidence="1">Expedition CK06-06</strain>
    </source>
</reference>
<organism evidence="1">
    <name type="scientific">marine sediment metagenome</name>
    <dbReference type="NCBI Taxonomy" id="412755"/>
    <lineage>
        <taxon>unclassified sequences</taxon>
        <taxon>metagenomes</taxon>
        <taxon>ecological metagenomes</taxon>
    </lineage>
</organism>
<feature type="non-terminal residue" evidence="1">
    <location>
        <position position="1"/>
    </location>
</feature>
<proteinExistence type="predicted"/>
<sequence length="83" mass="9342">GESVAELINRVSKFLERLEKHAPEETILIVAHSAPLRLLICHLLGIELRHWRQIRLDLASLSILDTYPQGAILNSLNDISHLG</sequence>
<dbReference type="AlphaFoldDB" id="X1IAN4"/>